<evidence type="ECO:0000259" key="1">
    <source>
        <dbReference type="Pfam" id="PF00753"/>
    </source>
</evidence>
<dbReference type="Gene3D" id="3.60.15.10">
    <property type="entry name" value="Ribonuclease Z/Hydroxyacylglutathione hydrolase-like"/>
    <property type="match status" value="1"/>
</dbReference>
<organism evidence="2 3">
    <name type="scientific">Apiospora saccharicola</name>
    <dbReference type="NCBI Taxonomy" id="335842"/>
    <lineage>
        <taxon>Eukaryota</taxon>
        <taxon>Fungi</taxon>
        <taxon>Dikarya</taxon>
        <taxon>Ascomycota</taxon>
        <taxon>Pezizomycotina</taxon>
        <taxon>Sordariomycetes</taxon>
        <taxon>Xylariomycetidae</taxon>
        <taxon>Amphisphaeriales</taxon>
        <taxon>Apiosporaceae</taxon>
        <taxon>Apiospora</taxon>
    </lineage>
</organism>
<feature type="domain" description="Metallo-beta-lactamase" evidence="1">
    <location>
        <begin position="90"/>
        <end position="135"/>
    </location>
</feature>
<gene>
    <name evidence="2" type="ORF">PG996_002539</name>
</gene>
<dbReference type="PANTHER" id="PTHR13754:SF13">
    <property type="entry name" value="METALLO-BETA-LACTAMASE SUPERFAMILY PROTEIN (AFU_ORTHOLOGUE AFUA_3G07630)"/>
    <property type="match status" value="1"/>
</dbReference>
<protein>
    <recommendedName>
        <fullName evidence="1">Metallo-beta-lactamase domain-containing protein</fullName>
    </recommendedName>
</protein>
<evidence type="ECO:0000313" key="3">
    <source>
        <dbReference type="Proteomes" id="UP001446871"/>
    </source>
</evidence>
<proteinExistence type="predicted"/>
<dbReference type="PANTHER" id="PTHR13754">
    <property type="entry name" value="METALLO-BETA-LACTAMASE SUPERFAMILY PROTEIN"/>
    <property type="match status" value="1"/>
</dbReference>
<dbReference type="InterPro" id="IPR036866">
    <property type="entry name" value="RibonucZ/Hydroxyglut_hydro"/>
</dbReference>
<name>A0ABR1WJT0_9PEZI</name>
<keyword evidence="3" id="KW-1185">Reference proteome</keyword>
<dbReference type="EMBL" id="JAQQWM010000001">
    <property type="protein sequence ID" value="KAK8083758.1"/>
    <property type="molecule type" value="Genomic_DNA"/>
</dbReference>
<accession>A0ABR1WJT0</accession>
<dbReference type="InterPro" id="IPR052926">
    <property type="entry name" value="Metallo-beta-lactamase_dom"/>
</dbReference>
<reference evidence="2 3" key="1">
    <citation type="submission" date="2023-01" db="EMBL/GenBank/DDBJ databases">
        <title>Analysis of 21 Apiospora genomes using comparative genomics revels a genus with tremendous synthesis potential of carbohydrate active enzymes and secondary metabolites.</title>
        <authorList>
            <person name="Sorensen T."/>
        </authorList>
    </citation>
    <scope>NUCLEOTIDE SEQUENCE [LARGE SCALE GENOMIC DNA]</scope>
    <source>
        <strain evidence="2 3">CBS 83171</strain>
    </source>
</reference>
<dbReference type="Proteomes" id="UP001446871">
    <property type="component" value="Unassembled WGS sequence"/>
</dbReference>
<dbReference type="InterPro" id="IPR041712">
    <property type="entry name" value="DHPS-like_MBL-fold"/>
</dbReference>
<evidence type="ECO:0000313" key="2">
    <source>
        <dbReference type="EMBL" id="KAK8083758.1"/>
    </source>
</evidence>
<dbReference type="SUPFAM" id="SSF56281">
    <property type="entry name" value="Metallo-hydrolase/oxidoreductase"/>
    <property type="match status" value="1"/>
</dbReference>
<comment type="caution">
    <text evidence="2">The sequence shown here is derived from an EMBL/GenBank/DDBJ whole genome shotgun (WGS) entry which is preliminary data.</text>
</comment>
<dbReference type="Pfam" id="PF00753">
    <property type="entry name" value="Lactamase_B"/>
    <property type="match status" value="1"/>
</dbReference>
<dbReference type="InterPro" id="IPR001279">
    <property type="entry name" value="Metallo-B-lactamas"/>
</dbReference>
<sequence length="362" mass="39408">MSPTPNALVELDSLLIQTIVNDEIDQISPSPHPGVRHPQSFMGAPLTTLPNSPDTSNRGGATRELRMDTLCCGAHGLSLLITAIKAGHPRGRSLLFDAGPEGEVWERNARRLGLDLGKIEHVVLSHWHRDHSGGLVSAVKMISEAAATKSKPDTERSTTPVVVDVHPNRPAFRGVMIPTTQEPISLQADPTVQELQDAGAAVRRESEAYTVLDDMFLVSGAIPRETDYEGGIRGGITFNEASGKWERDELILDERFVMCRLKGKGLVVFTGCSHAGVVNVSRHAVRLGSSDGRVPLYKVVGGYHLADARAEKMDQSLRDLKALKPEILMPGHCTGWRFKVRLESEMPGHVAPIFGGTKYELV</sequence>
<dbReference type="CDD" id="cd07713">
    <property type="entry name" value="DHPS-like_MBL-fold"/>
    <property type="match status" value="1"/>
</dbReference>